<feature type="compositionally biased region" description="Low complexity" evidence="1">
    <location>
        <begin position="356"/>
        <end position="387"/>
    </location>
</feature>
<evidence type="ECO:0000313" key="4">
    <source>
        <dbReference type="RefSeq" id="XP_032828449.1"/>
    </source>
</evidence>
<evidence type="ECO:0000259" key="2">
    <source>
        <dbReference type="Pfam" id="PF15712"/>
    </source>
</evidence>
<dbReference type="KEGG" id="pmrn:116952888"/>
<dbReference type="InterPro" id="IPR006594">
    <property type="entry name" value="LisH"/>
</dbReference>
<feature type="region of interest" description="Disordered" evidence="1">
    <location>
        <begin position="124"/>
        <end position="175"/>
    </location>
</feature>
<proteinExistence type="predicted"/>
<organism evidence="3 4">
    <name type="scientific">Petromyzon marinus</name>
    <name type="common">Sea lamprey</name>
    <dbReference type="NCBI Taxonomy" id="7757"/>
    <lineage>
        <taxon>Eukaryota</taxon>
        <taxon>Metazoa</taxon>
        <taxon>Chordata</taxon>
        <taxon>Craniata</taxon>
        <taxon>Vertebrata</taxon>
        <taxon>Cyclostomata</taxon>
        <taxon>Hyperoartia</taxon>
        <taxon>Petromyzontiformes</taxon>
        <taxon>Petromyzontidae</taxon>
        <taxon>Petromyzon</taxon>
    </lineage>
</organism>
<feature type="compositionally biased region" description="Basic residues" evidence="1">
    <location>
        <begin position="777"/>
        <end position="790"/>
    </location>
</feature>
<feature type="compositionally biased region" description="Low complexity" evidence="1">
    <location>
        <begin position="791"/>
        <end position="812"/>
    </location>
</feature>
<feature type="region of interest" description="Disordered" evidence="1">
    <location>
        <begin position="862"/>
        <end position="888"/>
    </location>
</feature>
<feature type="compositionally biased region" description="Low complexity" evidence="1">
    <location>
        <begin position="1357"/>
        <end position="1367"/>
    </location>
</feature>
<feature type="compositionally biased region" description="Low complexity" evidence="1">
    <location>
        <begin position="731"/>
        <end position="747"/>
    </location>
</feature>
<feature type="compositionally biased region" description="Low complexity" evidence="1">
    <location>
        <begin position="1428"/>
        <end position="1454"/>
    </location>
</feature>
<dbReference type="SMART" id="SM00667">
    <property type="entry name" value="LisH"/>
    <property type="match status" value="1"/>
</dbReference>
<feature type="compositionally biased region" description="Low complexity" evidence="1">
    <location>
        <begin position="1397"/>
        <end position="1415"/>
    </location>
</feature>
<dbReference type="PANTHER" id="PTHR15087:SF14">
    <property type="entry name" value="PROTEIN NPAT"/>
    <property type="match status" value="1"/>
</dbReference>
<evidence type="ECO:0000313" key="3">
    <source>
        <dbReference type="Proteomes" id="UP001318040"/>
    </source>
</evidence>
<name>A0AAJ7U3D2_PETMA</name>
<dbReference type="Pfam" id="PF15712">
    <property type="entry name" value="NPAT_C"/>
    <property type="match status" value="1"/>
</dbReference>
<feature type="compositionally biased region" description="Basic and acidic residues" evidence="1">
    <location>
        <begin position="1291"/>
        <end position="1303"/>
    </location>
</feature>
<feature type="compositionally biased region" description="Acidic residues" evidence="1">
    <location>
        <begin position="558"/>
        <end position="570"/>
    </location>
</feature>
<dbReference type="GO" id="GO:0005634">
    <property type="term" value="C:nucleus"/>
    <property type="evidence" value="ECO:0007669"/>
    <property type="project" value="TreeGrafter"/>
</dbReference>
<dbReference type="Proteomes" id="UP001318040">
    <property type="component" value="Chromosome 49"/>
</dbReference>
<keyword evidence="3" id="KW-1185">Reference proteome</keyword>
<feature type="compositionally biased region" description="Gly residues" evidence="1">
    <location>
        <begin position="602"/>
        <end position="612"/>
    </location>
</feature>
<feature type="compositionally biased region" description="Basic and acidic residues" evidence="1">
    <location>
        <begin position="1188"/>
        <end position="1199"/>
    </location>
</feature>
<feature type="region of interest" description="Disordered" evidence="1">
    <location>
        <begin position="1188"/>
        <end position="1650"/>
    </location>
</feature>
<dbReference type="RefSeq" id="XP_032828449.1">
    <property type="nucleotide sequence ID" value="XM_032972558.1"/>
</dbReference>
<feature type="compositionally biased region" description="Acidic residues" evidence="1">
    <location>
        <begin position="520"/>
        <end position="545"/>
    </location>
</feature>
<feature type="compositionally biased region" description="Low complexity" evidence="1">
    <location>
        <begin position="130"/>
        <end position="145"/>
    </location>
</feature>
<feature type="compositionally biased region" description="Low complexity" evidence="1">
    <location>
        <begin position="1245"/>
        <end position="1259"/>
    </location>
</feature>
<feature type="compositionally biased region" description="Polar residues" evidence="1">
    <location>
        <begin position="146"/>
        <end position="156"/>
    </location>
</feature>
<feature type="compositionally biased region" description="Polar residues" evidence="1">
    <location>
        <begin position="1472"/>
        <end position="1496"/>
    </location>
</feature>
<feature type="compositionally biased region" description="Basic and acidic residues" evidence="1">
    <location>
        <begin position="1503"/>
        <end position="1514"/>
    </location>
</feature>
<protein>
    <submittedName>
        <fullName evidence="4">Serine-rich adhesin for platelets-like isoform X1</fullName>
    </submittedName>
</protein>
<dbReference type="PANTHER" id="PTHR15087">
    <property type="entry name" value="PROTEIN NPAT"/>
    <property type="match status" value="1"/>
</dbReference>
<feature type="domain" description="Protein NPAT C-terminal" evidence="2">
    <location>
        <begin position="1383"/>
        <end position="1500"/>
    </location>
</feature>
<dbReference type="InterPro" id="IPR052850">
    <property type="entry name" value="NPAT_LisH"/>
</dbReference>
<sequence>MLLPSDIARLVLGYLQQEQLTESCRVFVQESPHLREYALHSAGDVVSPVCVLSLFGRSLTSILEEYVAIKSKDVSSNPAGVLCVLWKRLEQLLTQIRQYQNASGSQASPGEHGGSSVRLATHSSRLPEPASVAKSVAKGSSTASTQSPVTASTVDTRTPPPRAPHTSTSNLTPASSSPAAIVSAALLMPTSSSSPLLLISPLSSSTVLSASSSSSPPPLEPNPSAMAGVQLPLVLARLPSDCTAVTYMLTPPSACPVQPPAPGTSMPGQALLSSLGSALRPRPTVTLTPSADVCSLLGSSADPSEAGPATKILAGFGSSLSSRESGGRVVSSTVLRSGVLVRQIVDPVSQAPGILASSASSSSSGGSSSSTTSSTTTSPSSSSSSSSAHKLSISLSVQDRGGDGAALEMTAESLSHQVLETALETLLGDSRLQEKLAENINQVFYSETVMTVADAVATSSAPSADNGDPQSIEDFLNLQGECNMSQESIRDIVTLTQSDPAFHSLFQLFDLGTPGGSSGGEDESNEEMDEAEEGAADGEVGEEEILGGADPRRPDDEGHGDDDDDDDDANPDQGRQREEVTEMGEEVTEMGEEETERHAGDGGEVGKSGEGGDGGEGDDVREQGQCTHDYQDVGGEVCLGDESHDKSCGVPMPPAHLAHETLATAIRTQVRDKPVDGRAAKSKRAKPPTRVALPGKRLGRPRSSAKSSVKNSPKISPKKHGAGKDATGSQGAVVDPAVGVKAAAPVGQGDGANVESVMGGSGGAADGAPDGATGTPAKKKHPRKSAKGKKLAGAEATAAAAPASAVTPAGPSQPGASEGTPASVEAARRPAAPAAAPDSAGREVAGGAWASDVELRSAVSSITGESAATSDAGGGYPYPGSPGRPLTPQQCRLERHVVTASPLGAPAIRAALPPADRRCPQQPRGGERQRHPSTPEQLHVLAAAPPPVVSTPLATTAVCGVTISRNADASLCAIATDGFWGTLVPSTPPHPPPLAMGNIAVPAATVTVSTATHFLTTSPPKNFTMRGTVIPPGIITSPDTGPAFLVRPVLQGVVGVLSMLGSPPRTLSLLPHQIVQLSPPRQPVAAAAAAAAGAAHTRKSRFAASTPSKPIAISPGVSHVLLSPAPSTSTATTTITVISSPTSQPLIVSAGSSLVSGMSRICNLADRLERCKEKDSLVPVEVLASAHKLPEPRDAKREGGSSVSPADAAPAPAPPAPHRRVLTFDGVSLARAPGGSRRTADDAGPAAASSRRSPKSPARPARKAATGDAKHAPGKRGKGERAAGAVAASAPERKTAAAKRDAGRSPAKGGSAARARPDGKADRSKSKSPPDSAAGRKAGRAGGKGSPRAEPGRKGDAAAAAAAAAPAQRSRKGQRRDKEFPRLVMPVIKRPVPLSDASAGAEAPAALAAAVASRAATRRAGRGVGKEATAAAAAASTKANAAKANVAAPATPAALCPLSPDPCARSPASEAGSESSVSMAAQTLVFLSQAATSRGASATPPRRPPEGSPAERDAGGSAAVTMPPPAHRQAAQKQQRPKTDSTPVSPRRSARHLLAESPGSRPGTSPGKVGGEEAQARAPAGETRRGTKRKARGDEGGGGGRGGSGGGSSGQSRPGLERVQEPLAREEARGQRQEQTEETEARLLPSWRRR</sequence>
<feature type="compositionally biased region" description="Acidic residues" evidence="1">
    <location>
        <begin position="581"/>
        <end position="594"/>
    </location>
</feature>
<dbReference type="InterPro" id="IPR031442">
    <property type="entry name" value="NPAT_C"/>
</dbReference>
<feature type="compositionally biased region" description="Basic and acidic residues" evidence="1">
    <location>
        <begin position="1615"/>
        <end position="1641"/>
    </location>
</feature>
<accession>A0AAJ7U3D2</accession>
<feature type="compositionally biased region" description="Low complexity" evidence="1">
    <location>
        <begin position="766"/>
        <end position="776"/>
    </location>
</feature>
<feature type="compositionally biased region" description="Basic and acidic residues" evidence="1">
    <location>
        <begin position="669"/>
        <end position="679"/>
    </location>
</feature>
<feature type="region of interest" description="Disordered" evidence="1">
    <location>
        <begin position="910"/>
        <end position="933"/>
    </location>
</feature>
<feature type="compositionally biased region" description="Basic and acidic residues" evidence="1">
    <location>
        <begin position="915"/>
        <end position="930"/>
    </location>
</feature>
<feature type="region of interest" description="Disordered" evidence="1">
    <location>
        <begin position="508"/>
        <end position="628"/>
    </location>
</feature>
<feature type="compositionally biased region" description="Polar residues" evidence="1">
    <location>
        <begin position="704"/>
        <end position="714"/>
    </location>
</feature>
<evidence type="ECO:0000256" key="1">
    <source>
        <dbReference type="SAM" id="MobiDB-lite"/>
    </source>
</evidence>
<dbReference type="PROSITE" id="PS50896">
    <property type="entry name" value="LISH"/>
    <property type="match status" value="1"/>
</dbReference>
<feature type="compositionally biased region" description="Gly residues" evidence="1">
    <location>
        <begin position="1596"/>
        <end position="1609"/>
    </location>
</feature>
<reference evidence="4" key="1">
    <citation type="submission" date="2025-08" db="UniProtKB">
        <authorList>
            <consortium name="RefSeq"/>
        </authorList>
    </citation>
    <scope>IDENTIFICATION</scope>
    <source>
        <tissue evidence="4">Sperm</tissue>
    </source>
</reference>
<feature type="region of interest" description="Disordered" evidence="1">
    <location>
        <begin position="666"/>
        <end position="845"/>
    </location>
</feature>
<feature type="compositionally biased region" description="Basic and acidic residues" evidence="1">
    <location>
        <begin position="1315"/>
        <end position="1325"/>
    </location>
</feature>
<gene>
    <name evidence="4" type="primary">LOC116952888</name>
</gene>
<feature type="region of interest" description="Disordered" evidence="1">
    <location>
        <begin position="355"/>
        <end position="389"/>
    </location>
</feature>
<dbReference type="GO" id="GO:0003712">
    <property type="term" value="F:transcription coregulator activity"/>
    <property type="evidence" value="ECO:0007669"/>
    <property type="project" value="TreeGrafter"/>
</dbReference>